<dbReference type="AlphaFoldDB" id="A0A8R1XYR4"/>
<reference evidence="2" key="1">
    <citation type="submission" date="2013-10" db="EMBL/GenBank/DDBJ databases">
        <title>Genome sequencing of Onchocerca volvulus.</title>
        <authorList>
            <person name="Cotton J."/>
            <person name="Tsai J."/>
            <person name="Stanley E."/>
            <person name="Tracey A."/>
            <person name="Holroyd N."/>
            <person name="Lustigman S."/>
            <person name="Berriman M."/>
        </authorList>
    </citation>
    <scope>NUCLEOTIDE SEQUENCE</scope>
</reference>
<accession>A0A8R1XYR4</accession>
<dbReference type="OMA" id="WAVNAFM"/>
<dbReference type="PANTHER" id="PTHR39369">
    <property type="entry name" value="LIN-24 (TWENTY-FOUR) LIKE"/>
    <property type="match status" value="1"/>
</dbReference>
<sequence>MPTTDPLNTTNLSGTGSKELVDLEVIVLNWAKQIFDVTKTKAEAKINKKFLQYNINWSHLFNESLEPIYTIGGADVRNVRQSKDEQSLFKSTFTNTTEREQEYSFKTERSTRSAATIIIEKGVCRGVEMALKLKTPGEVVEANAGFSTELMVMNIGENRIEEELVWGVDSTVRVPPLCETVAELIILEDHQTRLLNFFRKFSIESHMSGRIIVTVTNIKDNNSLVTIIEGKVADIIRGITNYSSLGFTIQNDVVSYTTKGTCKFKYGVEQKVKITEHPIRKY</sequence>
<dbReference type="EnsemblMetazoa" id="OVOC5466.1">
    <property type="protein sequence ID" value="OVOC5466.1"/>
    <property type="gene ID" value="WBGene00242275"/>
</dbReference>
<dbReference type="PANTHER" id="PTHR39369:SF6">
    <property type="entry name" value="LIN-24 (TWENTY-FOUR) LIKE"/>
    <property type="match status" value="1"/>
</dbReference>
<dbReference type="SUPFAM" id="SSF56973">
    <property type="entry name" value="Aerolisin/ETX pore-forming domain"/>
    <property type="match status" value="1"/>
</dbReference>
<dbReference type="EMBL" id="CMVM020000160">
    <property type="status" value="NOT_ANNOTATED_CDS"/>
    <property type="molecule type" value="Genomic_DNA"/>
</dbReference>
<organism evidence="1 2">
    <name type="scientific">Onchocerca volvulus</name>
    <dbReference type="NCBI Taxonomy" id="6282"/>
    <lineage>
        <taxon>Eukaryota</taxon>
        <taxon>Metazoa</taxon>
        <taxon>Ecdysozoa</taxon>
        <taxon>Nematoda</taxon>
        <taxon>Chromadorea</taxon>
        <taxon>Rhabditida</taxon>
        <taxon>Spirurina</taxon>
        <taxon>Spiruromorpha</taxon>
        <taxon>Filarioidea</taxon>
        <taxon>Onchocercidae</taxon>
        <taxon>Onchocerca</taxon>
    </lineage>
</organism>
<dbReference type="Gene3D" id="2.170.15.10">
    <property type="entry name" value="Proaerolysin, chain A, domain 3"/>
    <property type="match status" value="1"/>
</dbReference>
<dbReference type="CDD" id="cd20237">
    <property type="entry name" value="PFM_LIN24-like"/>
    <property type="match status" value="1"/>
</dbReference>
<name>A0A8R1XYR4_ONCVO</name>
<protein>
    <submittedName>
        <fullName evidence="1">Uncharacterized protein</fullName>
    </submittedName>
</protein>
<reference evidence="1" key="2">
    <citation type="submission" date="2022-06" db="UniProtKB">
        <authorList>
            <consortium name="EnsemblMetazoa"/>
        </authorList>
    </citation>
    <scope>IDENTIFICATION</scope>
</reference>
<keyword evidence="2" id="KW-1185">Reference proteome</keyword>
<proteinExistence type="predicted"/>
<evidence type="ECO:0000313" key="1">
    <source>
        <dbReference type="EnsemblMetazoa" id="OVOC5466.1"/>
    </source>
</evidence>
<dbReference type="Proteomes" id="UP000024404">
    <property type="component" value="Unassembled WGS sequence"/>
</dbReference>
<evidence type="ECO:0000313" key="2">
    <source>
        <dbReference type="Proteomes" id="UP000024404"/>
    </source>
</evidence>